<dbReference type="EMBL" id="BGZJ01000001">
    <property type="protein sequence ID" value="GBO93359.1"/>
    <property type="molecule type" value="Genomic_DNA"/>
</dbReference>
<dbReference type="RefSeq" id="WP_116269748.1">
    <property type="nucleotide sequence ID" value="NZ_BGZJ01000001.1"/>
</dbReference>
<evidence type="ECO:0000256" key="9">
    <source>
        <dbReference type="ARBA" id="ARBA00023139"/>
    </source>
</evidence>
<evidence type="ECO:0000256" key="10">
    <source>
        <dbReference type="ARBA" id="ARBA00023186"/>
    </source>
</evidence>
<accession>A0A388SD03</accession>
<keyword evidence="12" id="KW-0449">Lipoprotein</keyword>
<keyword evidence="15" id="KW-1185">Reference proteome</keyword>
<evidence type="ECO:0000313" key="15">
    <source>
        <dbReference type="Proteomes" id="UP000266091"/>
    </source>
</evidence>
<keyword evidence="10" id="KW-0143">Chaperone</keyword>
<evidence type="ECO:0000256" key="8">
    <source>
        <dbReference type="ARBA" id="ARBA00023136"/>
    </source>
</evidence>
<feature type="chain" id="PRO_5030071258" description="Outer-membrane lipoprotein LolB" evidence="13">
    <location>
        <begin position="18"/>
        <end position="178"/>
    </location>
</feature>
<evidence type="ECO:0000256" key="2">
    <source>
        <dbReference type="ARBA" id="ARBA00009696"/>
    </source>
</evidence>
<keyword evidence="9" id="KW-0564">Palmitate</keyword>
<feature type="signal peptide" evidence="13">
    <location>
        <begin position="1"/>
        <end position="17"/>
    </location>
</feature>
<evidence type="ECO:0000256" key="13">
    <source>
        <dbReference type="SAM" id="SignalP"/>
    </source>
</evidence>
<dbReference type="SUPFAM" id="SSF89392">
    <property type="entry name" value="Prokaryotic lipoproteins and lipoprotein localization factors"/>
    <property type="match status" value="1"/>
</dbReference>
<dbReference type="InterPro" id="IPR029046">
    <property type="entry name" value="LolA/LolB/LppX"/>
</dbReference>
<evidence type="ECO:0000256" key="1">
    <source>
        <dbReference type="ARBA" id="ARBA00004459"/>
    </source>
</evidence>
<keyword evidence="7" id="KW-0653">Protein transport</keyword>
<dbReference type="Gene3D" id="2.50.20.10">
    <property type="entry name" value="Lipoprotein localisation LolA/LolB/LppX"/>
    <property type="match status" value="1"/>
</dbReference>
<organism evidence="14 15">
    <name type="scientific">Mesosutterella multiformis</name>
    <dbReference type="NCBI Taxonomy" id="2259133"/>
    <lineage>
        <taxon>Bacteria</taxon>
        <taxon>Pseudomonadati</taxon>
        <taxon>Pseudomonadota</taxon>
        <taxon>Betaproteobacteria</taxon>
        <taxon>Burkholderiales</taxon>
        <taxon>Sutterellaceae</taxon>
        <taxon>Mesosutterella</taxon>
    </lineage>
</organism>
<evidence type="ECO:0000256" key="11">
    <source>
        <dbReference type="ARBA" id="ARBA00023237"/>
    </source>
</evidence>
<protein>
    <recommendedName>
        <fullName evidence="4">Outer-membrane lipoprotein LolB</fullName>
    </recommendedName>
</protein>
<comment type="similarity">
    <text evidence="2">Belongs to the LolB family.</text>
</comment>
<dbReference type="GO" id="GO:0015031">
    <property type="term" value="P:protein transport"/>
    <property type="evidence" value="ECO:0007669"/>
    <property type="project" value="UniProtKB-KW"/>
</dbReference>
<name>A0A388SD03_9BURK</name>
<keyword evidence="11" id="KW-0998">Cell outer membrane</keyword>
<dbReference type="GO" id="GO:0009279">
    <property type="term" value="C:cell outer membrane"/>
    <property type="evidence" value="ECO:0007669"/>
    <property type="project" value="UniProtKB-SubCell"/>
</dbReference>
<evidence type="ECO:0000313" key="14">
    <source>
        <dbReference type="EMBL" id="GBO93359.1"/>
    </source>
</evidence>
<keyword evidence="8" id="KW-0472">Membrane</keyword>
<evidence type="ECO:0000256" key="3">
    <source>
        <dbReference type="ARBA" id="ARBA00011245"/>
    </source>
</evidence>
<comment type="subunit">
    <text evidence="3">Monomer.</text>
</comment>
<evidence type="ECO:0000256" key="5">
    <source>
        <dbReference type="ARBA" id="ARBA00022448"/>
    </source>
</evidence>
<evidence type="ECO:0000256" key="4">
    <source>
        <dbReference type="ARBA" id="ARBA00016202"/>
    </source>
</evidence>
<dbReference type="AlphaFoldDB" id="A0A388SD03"/>
<comment type="caution">
    <text evidence="14">The sequence shown here is derived from an EMBL/GenBank/DDBJ whole genome shotgun (WGS) entry which is preliminary data.</text>
</comment>
<dbReference type="Pfam" id="PF03550">
    <property type="entry name" value="LolB"/>
    <property type="match status" value="1"/>
</dbReference>
<dbReference type="PROSITE" id="PS51257">
    <property type="entry name" value="PROKAR_LIPOPROTEIN"/>
    <property type="match status" value="1"/>
</dbReference>
<dbReference type="Proteomes" id="UP000266091">
    <property type="component" value="Unassembled WGS sequence"/>
</dbReference>
<keyword evidence="6 13" id="KW-0732">Signal</keyword>
<comment type="subcellular location">
    <subcellularLocation>
        <location evidence="1">Cell outer membrane</location>
        <topology evidence="1">Lipid-anchor</topology>
    </subcellularLocation>
</comment>
<dbReference type="CDD" id="cd16326">
    <property type="entry name" value="LolB"/>
    <property type="match status" value="1"/>
</dbReference>
<evidence type="ECO:0000256" key="6">
    <source>
        <dbReference type="ARBA" id="ARBA00022729"/>
    </source>
</evidence>
<evidence type="ECO:0000256" key="12">
    <source>
        <dbReference type="ARBA" id="ARBA00023288"/>
    </source>
</evidence>
<proteinExistence type="inferred from homology"/>
<dbReference type="OrthoDB" id="5296388at2"/>
<dbReference type="InterPro" id="IPR004565">
    <property type="entry name" value="OM_lipoprot_LolB"/>
</dbReference>
<keyword evidence="5" id="KW-0813">Transport</keyword>
<evidence type="ECO:0000256" key="7">
    <source>
        <dbReference type="ARBA" id="ARBA00022927"/>
    </source>
</evidence>
<sequence length="178" mass="19164">MKRRTLLLGLAASALTAACSSLGPQTGSFAEKIEGRFSTVTEFRGRKESQTGSFTLRRSGSATVLELGHPLTGILARITVSPQLTTLETSDGKKLSDRTPERLMMNELGFSFPVTEMMGWLSSPPPGDELSAPPWRIEFLTKTADGLPKLVRVTRAESAAAPSVRLTVTIDKRDANAS</sequence>
<gene>
    <name evidence="14" type="ORF">MESMUL_07130</name>
</gene>
<reference evidence="14 15" key="1">
    <citation type="journal article" date="2018" name="Int. J. Syst. Evol. Microbiol.">
        <title>Mesosutterella multiformis gen. nov., sp. nov., a member of the family Sutterellaceae and Sutterella megalosphaeroides sp. nov., isolated from human faeces.</title>
        <authorList>
            <person name="Sakamoto M."/>
            <person name="Ikeyama N."/>
            <person name="Kunihiro T."/>
            <person name="Iino T."/>
            <person name="Yuki M."/>
            <person name="Ohkuma M."/>
        </authorList>
    </citation>
    <scope>NUCLEOTIDE SEQUENCE [LARGE SCALE GENOMIC DNA]</scope>
    <source>
        <strain evidence="14 15">4NBBH2</strain>
    </source>
</reference>
<accession>A0A401LJZ5</accession>